<dbReference type="InterPro" id="IPR008927">
    <property type="entry name" value="6-PGluconate_DH-like_C_sf"/>
</dbReference>
<accession>A0A2N8HFZ6</accession>
<dbReference type="PANTHER" id="PTHR21363">
    <property type="entry name" value="PREPHENATE DEHYDROGENASE"/>
    <property type="match status" value="1"/>
</dbReference>
<dbReference type="Pfam" id="PF02153">
    <property type="entry name" value="PDH_N"/>
    <property type="match status" value="1"/>
</dbReference>
<dbReference type="PROSITE" id="PS51176">
    <property type="entry name" value="PDH_ADH"/>
    <property type="match status" value="1"/>
</dbReference>
<proteinExistence type="predicted"/>
<keyword evidence="2" id="KW-0812">Transmembrane</keyword>
<dbReference type="Pfam" id="PF20463">
    <property type="entry name" value="PDH_C"/>
    <property type="match status" value="1"/>
</dbReference>
<dbReference type="GO" id="GO:0070403">
    <property type="term" value="F:NAD+ binding"/>
    <property type="evidence" value="ECO:0007669"/>
    <property type="project" value="InterPro"/>
</dbReference>
<dbReference type="InterPro" id="IPR050812">
    <property type="entry name" value="Preph/Arog_dehydrog"/>
</dbReference>
<dbReference type="InterPro" id="IPR003099">
    <property type="entry name" value="Prephen_DH"/>
</dbReference>
<feature type="domain" description="Prephenate/arogenate dehydrogenase" evidence="3">
    <location>
        <begin position="40"/>
        <end position="323"/>
    </location>
</feature>
<keyword evidence="2" id="KW-1133">Transmembrane helix</keyword>
<dbReference type="SUPFAM" id="SSF51735">
    <property type="entry name" value="NAD(P)-binding Rossmann-fold domains"/>
    <property type="match status" value="1"/>
</dbReference>
<dbReference type="GO" id="GO:0008977">
    <property type="term" value="F:prephenate dehydrogenase (NAD+) activity"/>
    <property type="evidence" value="ECO:0007669"/>
    <property type="project" value="InterPro"/>
</dbReference>
<dbReference type="PANTHER" id="PTHR21363:SF0">
    <property type="entry name" value="PREPHENATE DEHYDROGENASE [NADP(+)]"/>
    <property type="match status" value="1"/>
</dbReference>
<dbReference type="SUPFAM" id="SSF48179">
    <property type="entry name" value="6-phosphogluconate dehydrogenase C-terminal domain-like"/>
    <property type="match status" value="1"/>
</dbReference>
<dbReference type="InterPro" id="IPR036291">
    <property type="entry name" value="NAD(P)-bd_dom_sf"/>
</dbReference>
<keyword evidence="1" id="KW-0560">Oxidoreductase</keyword>
<feature type="transmembrane region" description="Helical" evidence="2">
    <location>
        <begin position="37"/>
        <end position="58"/>
    </location>
</feature>
<sequence length="323" mass="34493">MRLPQNRDVRAPEHPACSGALTYLPVKNMSEPSRKQLSFSSIAILGPGLLGGSLALAVRAQMPHVHVRLWGRREEPLEYARSSGAAHRASTRMEEVVEGADLVILATPVGVMARLVSGLLPLLKPGALVTDVGSVKGCVHQAVGSALTEAGLAFIGSHPMAGSEKQGMEHATGDLFRDATCILTNDEHVHEDVLLLLQRFWERVGCHCIRMKAADHDSSVARISHIPHALSALCVHAALDGGDVERLGLISAGGFRDTTRVSMGEPSMWAEILTENAPAVLDRLDAALSQLGEVRDCLASGDKEALREWLKAAAESRARALGL</sequence>
<evidence type="ECO:0000259" key="3">
    <source>
        <dbReference type="PROSITE" id="PS51176"/>
    </source>
</evidence>
<name>A0A2N8HFZ6_9BACT</name>
<evidence type="ECO:0000256" key="1">
    <source>
        <dbReference type="ARBA" id="ARBA00023002"/>
    </source>
</evidence>
<dbReference type="Gene3D" id="3.40.50.720">
    <property type="entry name" value="NAD(P)-binding Rossmann-like Domain"/>
    <property type="match status" value="1"/>
</dbReference>
<comment type="caution">
    <text evidence="4">The sequence shown here is derived from an EMBL/GenBank/DDBJ whole genome shotgun (WGS) entry which is preliminary data.</text>
</comment>
<dbReference type="Proteomes" id="UP000236000">
    <property type="component" value="Unassembled WGS sequence"/>
</dbReference>
<evidence type="ECO:0000313" key="5">
    <source>
        <dbReference type="Proteomes" id="UP000236000"/>
    </source>
</evidence>
<dbReference type="EMBL" id="PJKA01000003">
    <property type="protein sequence ID" value="PNC19654.1"/>
    <property type="molecule type" value="Genomic_DNA"/>
</dbReference>
<reference evidence="4 5" key="1">
    <citation type="journal article" date="2017" name="BMC Genomics">
        <title>Genome sequencing of 39 Akkermansia muciniphila isolates reveals its population structure, genomic and functional diverisity, and global distribution in mammalian gut microbiotas.</title>
        <authorList>
            <person name="Guo X."/>
            <person name="Li S."/>
            <person name="Zhang J."/>
            <person name="Wu F."/>
            <person name="Li X."/>
            <person name="Wu D."/>
            <person name="Zhang M."/>
            <person name="Ou Z."/>
            <person name="Jie Z."/>
            <person name="Yan Q."/>
            <person name="Li P."/>
            <person name="Yi J."/>
            <person name="Peng Y."/>
        </authorList>
    </citation>
    <scope>NUCLEOTIDE SEQUENCE [LARGE SCALE GENOMIC DNA]</scope>
    <source>
        <strain evidence="4 5">GP24</strain>
    </source>
</reference>
<evidence type="ECO:0000313" key="4">
    <source>
        <dbReference type="EMBL" id="PNC19654.1"/>
    </source>
</evidence>
<dbReference type="InterPro" id="IPR046826">
    <property type="entry name" value="PDH_N"/>
</dbReference>
<dbReference type="OrthoDB" id="9802008at2"/>
<dbReference type="FunFam" id="3.40.50.720:FF:000208">
    <property type="entry name" value="Prephenate dehydrogenase"/>
    <property type="match status" value="1"/>
</dbReference>
<dbReference type="InterPro" id="IPR046825">
    <property type="entry name" value="PDH_C"/>
</dbReference>
<dbReference type="AlphaFoldDB" id="A0A2N8HFZ6"/>
<evidence type="ECO:0000256" key="2">
    <source>
        <dbReference type="SAM" id="Phobius"/>
    </source>
</evidence>
<organism evidence="4 5">
    <name type="scientific">Akkermansia muciniphila</name>
    <dbReference type="NCBI Taxonomy" id="239935"/>
    <lineage>
        <taxon>Bacteria</taxon>
        <taxon>Pseudomonadati</taxon>
        <taxon>Verrucomicrobiota</taxon>
        <taxon>Verrucomicrobiia</taxon>
        <taxon>Verrucomicrobiales</taxon>
        <taxon>Akkermansiaceae</taxon>
        <taxon>Akkermansia</taxon>
    </lineage>
</organism>
<dbReference type="GO" id="GO:0004665">
    <property type="term" value="F:prephenate dehydrogenase (NADP+) activity"/>
    <property type="evidence" value="ECO:0007669"/>
    <property type="project" value="InterPro"/>
</dbReference>
<dbReference type="GO" id="GO:0006571">
    <property type="term" value="P:tyrosine biosynthetic process"/>
    <property type="evidence" value="ECO:0007669"/>
    <property type="project" value="InterPro"/>
</dbReference>
<dbReference type="Gene3D" id="1.10.3660.10">
    <property type="entry name" value="6-phosphogluconate dehydrogenase C-terminal like domain"/>
    <property type="match status" value="1"/>
</dbReference>
<protein>
    <recommendedName>
        <fullName evidence="3">Prephenate/arogenate dehydrogenase domain-containing protein</fullName>
    </recommendedName>
</protein>
<keyword evidence="2" id="KW-0472">Membrane</keyword>
<gene>
    <name evidence="4" type="ORF">CXU22_01175</name>
</gene>